<dbReference type="InterPro" id="IPR000667">
    <property type="entry name" value="Peptidase_S13"/>
</dbReference>
<dbReference type="PANTHER" id="PTHR30023">
    <property type="entry name" value="D-ALANYL-D-ALANINE CARBOXYPEPTIDASE"/>
    <property type="match status" value="1"/>
</dbReference>
<keyword evidence="3" id="KW-0645">Protease</keyword>
<proteinExistence type="inferred from homology"/>
<dbReference type="PRINTS" id="PR00922">
    <property type="entry name" value="DADACBPTASE3"/>
</dbReference>
<gene>
    <name evidence="3" type="primary">dac</name>
    <name evidence="3" type="ORF">Dxin01_02148</name>
</gene>
<protein>
    <submittedName>
        <fullName evidence="3">D-alanyl-D-alanine carboxypeptidase</fullName>
    </submittedName>
</protein>
<comment type="similarity">
    <text evidence="1">Belongs to the peptidase S13 family.</text>
</comment>
<dbReference type="Pfam" id="PF02113">
    <property type="entry name" value="Peptidase_S13"/>
    <property type="match status" value="2"/>
</dbReference>
<evidence type="ECO:0000256" key="2">
    <source>
        <dbReference type="ARBA" id="ARBA00022801"/>
    </source>
</evidence>
<evidence type="ECO:0000313" key="3">
    <source>
        <dbReference type="EMBL" id="GAA5502404.1"/>
    </source>
</evidence>
<organism evidence="3 4">
    <name type="scientific">Deinococcus xinjiangensis</name>
    <dbReference type="NCBI Taxonomy" id="457454"/>
    <lineage>
        <taxon>Bacteria</taxon>
        <taxon>Thermotogati</taxon>
        <taxon>Deinococcota</taxon>
        <taxon>Deinococci</taxon>
        <taxon>Deinococcales</taxon>
        <taxon>Deinococcaceae</taxon>
        <taxon>Deinococcus</taxon>
    </lineage>
</organism>
<keyword evidence="2" id="KW-0378">Hydrolase</keyword>
<sequence>MSNALSPFFYNARPTNAFSLSCYPWPVRRAVFLLSLLGLGSLGLGSLGQAPAPAAVTLLREPAPSAAVQALLRGLPRNVRAAVLVRDVQGGRVLASLGADQPFIPASTLKTVTGAAVLVSRQGAQGWWSTELTVPAAQQGQAAVSTLTVRGTADPTLSVSGGPNSLRELARQAYAGGLRSVGAVQIDETRLDADSFKGTVYDAPMPAVRLSEWERNPPQSAALARTRLGSALIAELKRAGIAVKNEAVGAAPAYTPYKPPVLKDKDGKVLPPDLVIPLSRRPEQAIASVRSGPVTDFVDSTLRPSDNARAEMLLATLAVRPTGDGTLQGAVAREKQILASLGVELAGLSFEDGSGLGRGSKLTARALNDLLQVMYDLPYATAQAALPRALYQTHQNAFIEALPLAGTGENLPAHGGRGGTMAQRLVGSGLDVRAKTGTLPGVSSLAGYVTAKSGRLLTFAIMMNGPETAPLLELRAVQDRMVRQIAAEF</sequence>
<comment type="caution">
    <text evidence="3">The sequence shown here is derived from an EMBL/GenBank/DDBJ whole genome shotgun (WGS) entry which is preliminary data.</text>
</comment>
<keyword evidence="4" id="KW-1185">Reference proteome</keyword>
<dbReference type="Proteomes" id="UP001458946">
    <property type="component" value="Unassembled WGS sequence"/>
</dbReference>
<dbReference type="PANTHER" id="PTHR30023:SF0">
    <property type="entry name" value="PENICILLIN-SENSITIVE CARBOXYPEPTIDASE A"/>
    <property type="match status" value="1"/>
</dbReference>
<dbReference type="InterPro" id="IPR012338">
    <property type="entry name" value="Beta-lactam/transpept-like"/>
</dbReference>
<name>A0ABP9VAW7_9DEIO</name>
<dbReference type="SUPFAM" id="SSF56601">
    <property type="entry name" value="beta-lactamase/transpeptidase-like"/>
    <property type="match status" value="1"/>
</dbReference>
<keyword evidence="3" id="KW-0121">Carboxypeptidase</keyword>
<dbReference type="EMBL" id="BAABRN010000023">
    <property type="protein sequence ID" value="GAA5502404.1"/>
    <property type="molecule type" value="Genomic_DNA"/>
</dbReference>
<evidence type="ECO:0000256" key="1">
    <source>
        <dbReference type="ARBA" id="ARBA00006096"/>
    </source>
</evidence>
<dbReference type="GO" id="GO:0004180">
    <property type="term" value="F:carboxypeptidase activity"/>
    <property type="evidence" value="ECO:0007669"/>
    <property type="project" value="UniProtKB-KW"/>
</dbReference>
<accession>A0ABP9VAW7</accession>
<evidence type="ECO:0000313" key="4">
    <source>
        <dbReference type="Proteomes" id="UP001458946"/>
    </source>
</evidence>
<reference evidence="3 4" key="1">
    <citation type="submission" date="2024-02" db="EMBL/GenBank/DDBJ databases">
        <title>Deinococcus xinjiangensis NBRC 107630.</title>
        <authorList>
            <person name="Ichikawa N."/>
            <person name="Katano-Makiyama Y."/>
            <person name="Hidaka K."/>
        </authorList>
    </citation>
    <scope>NUCLEOTIDE SEQUENCE [LARGE SCALE GENOMIC DNA]</scope>
    <source>
        <strain evidence="3 4">NBRC 107630</strain>
    </source>
</reference>
<dbReference type="Gene3D" id="3.40.710.10">
    <property type="entry name" value="DD-peptidase/beta-lactamase superfamily"/>
    <property type="match status" value="2"/>
</dbReference>